<dbReference type="Proteomes" id="UP000840039">
    <property type="component" value="Unassembled WGS sequence"/>
</dbReference>
<dbReference type="GO" id="GO:0043139">
    <property type="term" value="F:5'-3' DNA helicase activity"/>
    <property type="evidence" value="ECO:0007669"/>
    <property type="project" value="TreeGrafter"/>
</dbReference>
<comment type="similarity">
    <text evidence="1">Belongs to the DNA2/NAM7 helicase family.</text>
</comment>
<dbReference type="Pfam" id="PF13086">
    <property type="entry name" value="AAA_11"/>
    <property type="match status" value="1"/>
</dbReference>
<dbReference type="RefSeq" id="WP_003743530.1">
    <property type="nucleotide sequence ID" value="NZ_BBRP01000004.1"/>
</dbReference>
<evidence type="ECO:0000256" key="1">
    <source>
        <dbReference type="ARBA" id="ARBA00007913"/>
    </source>
</evidence>
<keyword evidence="4 8" id="KW-0347">Helicase</keyword>
<dbReference type="SUPFAM" id="SSF52540">
    <property type="entry name" value="P-loop containing nucleoside triphosphate hydrolases"/>
    <property type="match status" value="3"/>
</dbReference>
<dbReference type="PANTHER" id="PTHR43788:SF8">
    <property type="entry name" value="DNA-BINDING PROTEIN SMUBP-2"/>
    <property type="match status" value="1"/>
</dbReference>
<name>A0A3D7VJQ5_LISMN</name>
<evidence type="ECO:0000259" key="7">
    <source>
        <dbReference type="Pfam" id="PF13087"/>
    </source>
</evidence>
<keyword evidence="3" id="KW-0378">Hydrolase</keyword>
<gene>
    <name evidence="8" type="ORF">CW845_13190</name>
    <name evidence="9" type="ORF">GHH22_11710</name>
</gene>
<dbReference type="EMBL" id="AABEKY010000008">
    <property type="protein sequence ID" value="EAG9388446.1"/>
    <property type="molecule type" value="Genomic_DNA"/>
</dbReference>
<evidence type="ECO:0000313" key="8">
    <source>
        <dbReference type="EMBL" id="EAG9388446.1"/>
    </source>
</evidence>
<sequence>MKTKQLKAMEIIEFWRLIEFLNQKAFPIQNMEDRKVQLSKMEELNQNKLTIFEEVTDQQTIKEKIKDNEKLNEQLPITSSDFHIVVGRMQRKIIIDTLYQEFKDRETVENNTENIAMLAMKVNSEGQYIKESLRVSPLLWGMTVCCQYPNKLKTKLKLEEYYKTMATIEAHFFSVNEAENKITVKLLNRLFNYIVKLFVDDYVSIEQKNGVTYYNNLIYTRFKNQKEFDKYNDTLENHSELMISFFQSDFELVLNKLKTTNNQDDFVDYVTALHDDRNRNELENNRKDIRQNDDLLTSMLDPLNSPKGKWPSKHSPVLMQQLAINAYLQQEGKIFSVNGPPGTGKTTLLKELIAHNVVERAAILAEYKNADDAFNTISFKDGSKKYRGYDNEFNHFYGLKNDKINDFNLLVASSNNAAVENITKELPDYASLMDGIDSKETSEIKELFNQRKQETELSFRVRICDKYNKMKIESVKRKDIYFTLLAHLLKYNNDNLENKETLSEWGLISAPLGKRANLSNYFYQVIMPIINYTTGSKKDNQAEFEKVKNKFKKQYQKVQDMQQVLHEISKFKNRKNLNTKPLSRKEKSVFEDIKKYLENIDYLKKKVMVVDYELRQLLPTLKHDYFQFEREKSKLVFLKKDTSILQEKILETTKEIANLEVGKKFHEKVFNRFLKTQRLVGIRQLEQALLDLREYEKSAIITERKQGGIIAYQKEALLEQEQYKVNLENKSQKYHSDIGLYEKRIQIKQSELTNLQAESEAKWVKEITDLEKSGMVILNDAFLSRFHGKNTTIELEAQLANPWITREYDREREKLFYLALQVNKYFILTSEKVKSNLVNLGYLWNFKKNSDKEFCYFSERDRKNCFKELLNTIFLLTPVISTTFASVSRFLADVEEPESLGQLIIDEAGQATPQMAVGALWRFKKAIVVGDPKQVEPVVTEDVKLLLELFAKEEFSWYKSRVISVQTFADSVNYIGSFLSSNDRTEKQWVGCPLVIHRRCLNPMFSISNELAYNNTMLFQTAEPKEAIEKNLVESNSLWISIDGNEIGNKNHHVPEQVKKAVMVVEKAFEKQEGQADMYIISPFTSVIRGFVQEAKKSSILKKYAKANFESWLNTHCGTVHKFQGKEAGEVIFLLGCDASAMGAVNWVNENIVNVAVTRAKYRLYVIGDANVWKKNPSLLVLQNRLEIISSN</sequence>
<reference evidence="9" key="1">
    <citation type="journal article" date="2018" name="Genome Biol.">
        <title>SKESA: strategic k-mer extension for scrupulous assemblies.</title>
        <authorList>
            <person name="Souvorov A."/>
            <person name="Agarwala R."/>
            <person name="Lipman D.J."/>
        </authorList>
    </citation>
    <scope>NUCLEOTIDE SEQUENCE [LARGE SCALE GENOMIC DNA]</scope>
    <source>
        <strain evidence="9">09CEB371LM</strain>
    </source>
</reference>
<accession>A0A3D7VJQ5</accession>
<comment type="caution">
    <text evidence="8">The sequence shown here is derived from an EMBL/GenBank/DDBJ whole genome shotgun (WGS) entry which is preliminary data.</text>
</comment>
<dbReference type="Proteomes" id="UP000522199">
    <property type="component" value="Unassembled WGS sequence"/>
</dbReference>
<dbReference type="GO" id="GO:0005524">
    <property type="term" value="F:ATP binding"/>
    <property type="evidence" value="ECO:0007669"/>
    <property type="project" value="UniProtKB-KW"/>
</dbReference>
<dbReference type="InterPro" id="IPR041677">
    <property type="entry name" value="DNA2/NAM7_AAA_11"/>
</dbReference>
<evidence type="ECO:0000256" key="5">
    <source>
        <dbReference type="ARBA" id="ARBA00022840"/>
    </source>
</evidence>
<proteinExistence type="inferred from homology"/>
<dbReference type="GO" id="GO:0016787">
    <property type="term" value="F:hydrolase activity"/>
    <property type="evidence" value="ECO:0007669"/>
    <property type="project" value="UniProtKB-KW"/>
</dbReference>
<keyword evidence="5" id="KW-0067">ATP-binding</keyword>
<dbReference type="PANTHER" id="PTHR43788">
    <property type="entry name" value="DNA2/NAM7 HELICASE FAMILY MEMBER"/>
    <property type="match status" value="1"/>
</dbReference>
<reference evidence="9" key="3">
    <citation type="submission" date="2019-10" db="EMBL/GenBank/DDBJ databases">
        <authorList>
            <consortium name="NCBI Pathogen Detection Project"/>
        </authorList>
    </citation>
    <scope>NUCLEOTIDE SEQUENCE</scope>
    <source>
        <strain evidence="9">09CEB371LM</strain>
    </source>
</reference>
<protein>
    <submittedName>
        <fullName evidence="8">DNA helicase</fullName>
    </submittedName>
</protein>
<evidence type="ECO:0000256" key="3">
    <source>
        <dbReference type="ARBA" id="ARBA00022801"/>
    </source>
</evidence>
<reference evidence="8 10" key="2">
    <citation type="submission" date="2019-04" db="EMBL/GenBank/DDBJ databases">
        <authorList>
            <consortium name="GenomeTrakr network: Whole genome sequencing for foodborne pathogen traceback"/>
        </authorList>
    </citation>
    <scope>NUCLEOTIDE SEQUENCE [LARGE SCALE GENOMIC DNA]</scope>
    <source>
        <strain evidence="8 10">CFSAN072474</strain>
    </source>
</reference>
<evidence type="ECO:0000259" key="6">
    <source>
        <dbReference type="Pfam" id="PF13086"/>
    </source>
</evidence>
<evidence type="ECO:0000313" key="10">
    <source>
        <dbReference type="Proteomes" id="UP000522199"/>
    </source>
</evidence>
<dbReference type="Pfam" id="PF13087">
    <property type="entry name" value="AAA_12"/>
    <property type="match status" value="1"/>
</dbReference>
<dbReference type="Gene3D" id="3.40.50.300">
    <property type="entry name" value="P-loop containing nucleotide triphosphate hydrolases"/>
    <property type="match status" value="3"/>
</dbReference>
<dbReference type="EMBL" id="DAAEEB010000008">
    <property type="protein sequence ID" value="HAA8053804.1"/>
    <property type="molecule type" value="Genomic_DNA"/>
</dbReference>
<feature type="domain" description="DNA2/NAM7 helicase helicase" evidence="6">
    <location>
        <begin position="873"/>
        <end position="940"/>
    </location>
</feature>
<keyword evidence="2" id="KW-0547">Nucleotide-binding</keyword>
<evidence type="ECO:0000313" key="9">
    <source>
        <dbReference type="EMBL" id="HAA8053804.1"/>
    </source>
</evidence>
<dbReference type="InterPro" id="IPR027417">
    <property type="entry name" value="P-loop_NTPase"/>
</dbReference>
<feature type="domain" description="DNA2/NAM7 helicase-like C-terminal" evidence="7">
    <location>
        <begin position="999"/>
        <end position="1170"/>
    </location>
</feature>
<dbReference type="InterPro" id="IPR050534">
    <property type="entry name" value="Coronavir_polyprotein_1ab"/>
</dbReference>
<dbReference type="AlphaFoldDB" id="A0A3D7VJQ5"/>
<evidence type="ECO:0000256" key="2">
    <source>
        <dbReference type="ARBA" id="ARBA00022741"/>
    </source>
</evidence>
<organism evidence="8 10">
    <name type="scientific">Listeria monocytogenes</name>
    <dbReference type="NCBI Taxonomy" id="1639"/>
    <lineage>
        <taxon>Bacteria</taxon>
        <taxon>Bacillati</taxon>
        <taxon>Bacillota</taxon>
        <taxon>Bacilli</taxon>
        <taxon>Bacillales</taxon>
        <taxon>Listeriaceae</taxon>
        <taxon>Listeria</taxon>
    </lineage>
</organism>
<dbReference type="InterPro" id="IPR041679">
    <property type="entry name" value="DNA2/NAM7-like_C"/>
</dbReference>
<evidence type="ECO:0000256" key="4">
    <source>
        <dbReference type="ARBA" id="ARBA00022806"/>
    </source>
</evidence>